<evidence type="ECO:0000313" key="2">
    <source>
        <dbReference type="Proteomes" id="UP000593998"/>
    </source>
</evidence>
<accession>A0A7L9J3J6</accession>
<sequence length="266" mass="28541">MSVATQLGLNHPDNEVLALARDRWVRWQGEYPVLQVVEALDDLPAWLANQPDRDRADEVLLALAELSSPEGADDVAATGALTWLLLPGAIVVAASLDPVAPHVDELLAAAVWVEARTFPWQRGRRVAANILMNARKSVMRDLGLGTASGATWWRSTVVDSHEIQDLCDQVPGDSDPSPEVELRSLLDWACGCGVITAEDRDLLVDVAEAADRHGTRAGRGSGGLLGNQASAEVALGRGVSALTIRRRTHRCVTALREARGVDRACA</sequence>
<proteinExistence type="predicted"/>
<reference evidence="1 2" key="1">
    <citation type="submission" date="2020-10" db="EMBL/GenBank/DDBJ databases">
        <title>Janibacter indicus TT2 genome sequence.</title>
        <authorList>
            <person name="Lee K."/>
            <person name="Ganzorig M."/>
        </authorList>
    </citation>
    <scope>NUCLEOTIDE SEQUENCE [LARGE SCALE GENOMIC DNA]</scope>
    <source>
        <strain evidence="1 2">TT2</strain>
    </source>
</reference>
<dbReference type="RefSeq" id="WP_192912006.1">
    <property type="nucleotide sequence ID" value="NZ_CP062789.1"/>
</dbReference>
<organism evidence="1 2">
    <name type="scientific">Janibacter indicus</name>
    <dbReference type="NCBI Taxonomy" id="857417"/>
    <lineage>
        <taxon>Bacteria</taxon>
        <taxon>Bacillati</taxon>
        <taxon>Actinomycetota</taxon>
        <taxon>Actinomycetes</taxon>
        <taxon>Micrococcales</taxon>
        <taxon>Intrasporangiaceae</taxon>
        <taxon>Janibacter</taxon>
    </lineage>
</organism>
<evidence type="ECO:0000313" key="1">
    <source>
        <dbReference type="EMBL" id="QOK24176.1"/>
    </source>
</evidence>
<gene>
    <name evidence="1" type="ORF">IGS73_07405</name>
</gene>
<protein>
    <submittedName>
        <fullName evidence="1">Uncharacterized protein</fullName>
    </submittedName>
</protein>
<name>A0A7L9J3J6_9MICO</name>
<dbReference type="Proteomes" id="UP000593998">
    <property type="component" value="Chromosome"/>
</dbReference>
<dbReference type="AlphaFoldDB" id="A0A7L9J3J6"/>
<dbReference type="EMBL" id="CP062789">
    <property type="protein sequence ID" value="QOK24176.1"/>
    <property type="molecule type" value="Genomic_DNA"/>
</dbReference>